<feature type="region of interest" description="Disordered" evidence="1">
    <location>
        <begin position="29"/>
        <end position="62"/>
    </location>
</feature>
<evidence type="ECO:0000313" key="3">
    <source>
        <dbReference type="WBParaSite" id="SMUV_0000140801-mRNA-1"/>
    </source>
</evidence>
<organism evidence="2 3">
    <name type="scientific">Syphacia muris</name>
    <dbReference type="NCBI Taxonomy" id="451379"/>
    <lineage>
        <taxon>Eukaryota</taxon>
        <taxon>Metazoa</taxon>
        <taxon>Ecdysozoa</taxon>
        <taxon>Nematoda</taxon>
        <taxon>Chromadorea</taxon>
        <taxon>Rhabditida</taxon>
        <taxon>Spirurina</taxon>
        <taxon>Oxyuridomorpha</taxon>
        <taxon>Oxyuroidea</taxon>
        <taxon>Oxyuridae</taxon>
        <taxon>Syphacia</taxon>
    </lineage>
</organism>
<name>A0A0N5AB82_9BILA</name>
<sequence length="62" mass="7070">MTKCQTIQVRQYESLVGGKLILCSTSRQLKATRHTRNKRSGDCLRTTVPHVSETVPSRISRR</sequence>
<reference evidence="3" key="1">
    <citation type="submission" date="2017-02" db="UniProtKB">
        <authorList>
            <consortium name="WormBaseParasite"/>
        </authorList>
    </citation>
    <scope>IDENTIFICATION</scope>
</reference>
<dbReference type="WBParaSite" id="SMUV_0000140801-mRNA-1">
    <property type="protein sequence ID" value="SMUV_0000140801-mRNA-1"/>
    <property type="gene ID" value="SMUV_0000140801"/>
</dbReference>
<dbReference type="Proteomes" id="UP000046393">
    <property type="component" value="Unplaced"/>
</dbReference>
<accession>A0A0N5AB82</accession>
<evidence type="ECO:0000256" key="1">
    <source>
        <dbReference type="SAM" id="MobiDB-lite"/>
    </source>
</evidence>
<keyword evidence="2" id="KW-1185">Reference proteome</keyword>
<protein>
    <submittedName>
        <fullName evidence="3">Uncharacterized protein</fullName>
    </submittedName>
</protein>
<dbReference type="AlphaFoldDB" id="A0A0N5AB82"/>
<evidence type="ECO:0000313" key="2">
    <source>
        <dbReference type="Proteomes" id="UP000046393"/>
    </source>
</evidence>
<proteinExistence type="predicted"/>